<reference evidence="5" key="1">
    <citation type="journal article" date="2019" name="Int. J. Syst. Evol. Microbiol.">
        <title>The Global Catalogue of Microorganisms (GCM) 10K type strain sequencing project: providing services to taxonomists for standard genome sequencing and annotation.</title>
        <authorList>
            <consortium name="The Broad Institute Genomics Platform"/>
            <consortium name="The Broad Institute Genome Sequencing Center for Infectious Disease"/>
            <person name="Wu L."/>
            <person name="Ma J."/>
        </authorList>
    </citation>
    <scope>NUCLEOTIDE SEQUENCE [LARGE SCALE GENOMIC DNA]</scope>
    <source>
        <strain evidence="5">JCM 3369</strain>
    </source>
</reference>
<proteinExistence type="predicted"/>
<sequence>MTARASGLPPIPSRFGFGFSYDGRWATCLRAVRDDVALERWDLARRPEPSVETIDAGPVDRRCSAVPLDDGGVAIVRPADGKGELVLAPSPYEDPQDVRSWEASPVLAGYPLAGPGPEQKVLLVAMEDPERSRIWRLAESRTHLEPVLLVPGSLSGGVWLDGGRLLAFDHAAAGRRTDGIIVDLDARSWRRAWSVAETSDDRIAAYSPCSRHLAVTTTATGADRIGLRLAGTGPVRFPETLNASAHPRTPLTFDDSGSRLLIHEVRGAASRLLVYTPADDVLEPVPGPPGTLWPPASWTRERIHIRFSAPHQPPTLATIQPEPAAAPGPARPGARPGEGRKRWLVKAHAGDRDAGWRPAELVELAGPAGLIEAVVYGGDGWRRARRLVVALHGGPLSAWRFEFDPLLQRLAAAGAAVVAPNYRGSTGYGMAHLRPVIGDWGGPDLDDVMHLAREINVLRGDGLERPVLLGASYGAYLALLAAGFAPALWSRCAALAPFTSPSSLYREAGPVVRDRVGRLTGLDRAGGGAAGNGRNGEGRGGDGRAGDGRAGDGRGGAHRAERDVLGVCGNWDAPVLVVHGTRDEVVPVEQSRALRRRLLELGRTGGPGFDYLEVDEDHQNVVQAWPDVLRETVARFCLGTERVPEPRPQHERR</sequence>
<dbReference type="Gene3D" id="3.40.50.1820">
    <property type="entry name" value="alpha/beta hydrolase"/>
    <property type="match status" value="1"/>
</dbReference>
<protein>
    <submittedName>
        <fullName evidence="4">Alpha/beta hydrolase family protein</fullName>
        <ecNumber evidence="4">3.4.-.-</ecNumber>
    </submittedName>
</protein>
<name>A0ABW2CJJ8_9ACTN</name>
<dbReference type="GO" id="GO:0016787">
    <property type="term" value="F:hydrolase activity"/>
    <property type="evidence" value="ECO:0007669"/>
    <property type="project" value="UniProtKB-KW"/>
</dbReference>
<dbReference type="PANTHER" id="PTHR42776:SF27">
    <property type="entry name" value="DIPEPTIDYL PEPTIDASE FAMILY MEMBER 6"/>
    <property type="match status" value="1"/>
</dbReference>
<feature type="domain" description="Peptidase S9 prolyl oligopeptidase catalytic" evidence="3">
    <location>
        <begin position="403"/>
        <end position="503"/>
    </location>
</feature>
<evidence type="ECO:0000313" key="4">
    <source>
        <dbReference type="EMBL" id="MFC6881927.1"/>
    </source>
</evidence>
<dbReference type="SUPFAM" id="SSF53474">
    <property type="entry name" value="alpha/beta-Hydrolases"/>
    <property type="match status" value="1"/>
</dbReference>
<dbReference type="RefSeq" id="WP_160823499.1">
    <property type="nucleotide sequence ID" value="NZ_JBHSXE010000001.1"/>
</dbReference>
<feature type="compositionally biased region" description="Basic and acidic residues" evidence="2">
    <location>
        <begin position="536"/>
        <end position="552"/>
    </location>
</feature>
<accession>A0ABW2CJJ8</accession>
<evidence type="ECO:0000259" key="3">
    <source>
        <dbReference type="Pfam" id="PF00326"/>
    </source>
</evidence>
<dbReference type="EC" id="3.4.-.-" evidence="4"/>
<feature type="compositionally biased region" description="Gly residues" evidence="2">
    <location>
        <begin position="524"/>
        <end position="535"/>
    </location>
</feature>
<keyword evidence="1 4" id="KW-0378">Hydrolase</keyword>
<dbReference type="Pfam" id="PF00326">
    <property type="entry name" value="Peptidase_S9"/>
    <property type="match status" value="1"/>
</dbReference>
<feature type="region of interest" description="Disordered" evidence="2">
    <location>
        <begin position="523"/>
        <end position="557"/>
    </location>
</feature>
<evidence type="ECO:0000256" key="1">
    <source>
        <dbReference type="ARBA" id="ARBA00022801"/>
    </source>
</evidence>
<comment type="caution">
    <text evidence="4">The sequence shown here is derived from an EMBL/GenBank/DDBJ whole genome shotgun (WGS) entry which is preliminary data.</text>
</comment>
<dbReference type="PANTHER" id="PTHR42776">
    <property type="entry name" value="SERINE PEPTIDASE S9 FAMILY MEMBER"/>
    <property type="match status" value="1"/>
</dbReference>
<keyword evidence="5" id="KW-1185">Reference proteome</keyword>
<evidence type="ECO:0000313" key="5">
    <source>
        <dbReference type="Proteomes" id="UP001596380"/>
    </source>
</evidence>
<organism evidence="4 5">
    <name type="scientific">Actinomadura yumaensis</name>
    <dbReference type="NCBI Taxonomy" id="111807"/>
    <lineage>
        <taxon>Bacteria</taxon>
        <taxon>Bacillati</taxon>
        <taxon>Actinomycetota</taxon>
        <taxon>Actinomycetes</taxon>
        <taxon>Streptosporangiales</taxon>
        <taxon>Thermomonosporaceae</taxon>
        <taxon>Actinomadura</taxon>
    </lineage>
</organism>
<dbReference type="Proteomes" id="UP001596380">
    <property type="component" value="Unassembled WGS sequence"/>
</dbReference>
<gene>
    <name evidence="4" type="ORF">ACFQKB_19395</name>
</gene>
<feature type="region of interest" description="Disordered" evidence="2">
    <location>
        <begin position="312"/>
        <end position="338"/>
    </location>
</feature>
<evidence type="ECO:0000256" key="2">
    <source>
        <dbReference type="SAM" id="MobiDB-lite"/>
    </source>
</evidence>
<dbReference type="InterPro" id="IPR029058">
    <property type="entry name" value="AB_hydrolase_fold"/>
</dbReference>
<dbReference type="InterPro" id="IPR001375">
    <property type="entry name" value="Peptidase_S9_cat"/>
</dbReference>
<dbReference type="EMBL" id="JBHSXS010000010">
    <property type="protein sequence ID" value="MFC6881927.1"/>
    <property type="molecule type" value="Genomic_DNA"/>
</dbReference>
<dbReference type="SUPFAM" id="SSF82171">
    <property type="entry name" value="DPP6 N-terminal domain-like"/>
    <property type="match status" value="1"/>
</dbReference>